<keyword evidence="13" id="KW-1185">Reference proteome</keyword>
<protein>
    <recommendedName>
        <fullName evidence="10">Endo-chitosanase</fullName>
        <ecNumber evidence="10">3.2.1.132</ecNumber>
    </recommendedName>
</protein>
<dbReference type="Pfam" id="PF07335">
    <property type="entry name" value="Glyco_hydro_75"/>
    <property type="match status" value="1"/>
</dbReference>
<feature type="compositionally biased region" description="Low complexity" evidence="11">
    <location>
        <begin position="41"/>
        <end position="88"/>
    </location>
</feature>
<evidence type="ECO:0000256" key="2">
    <source>
        <dbReference type="ARBA" id="ARBA00004613"/>
    </source>
</evidence>
<dbReference type="AlphaFoldDB" id="A0AA38PHN0"/>
<evidence type="ECO:0000313" key="12">
    <source>
        <dbReference type="EMBL" id="KAJ3843125.1"/>
    </source>
</evidence>
<evidence type="ECO:0000256" key="8">
    <source>
        <dbReference type="ARBA" id="ARBA00023295"/>
    </source>
</evidence>
<comment type="function">
    <text evidence="10">Chitosanase catalyzing the endo-type cleavage of chitosan, the deacylated form of chitin. Chitosanase may be crucial in the degradation of the deacetylated portion of chitin in the fungal cell wall.</text>
</comment>
<evidence type="ECO:0000256" key="1">
    <source>
        <dbReference type="ARBA" id="ARBA00000405"/>
    </source>
</evidence>
<evidence type="ECO:0000256" key="6">
    <source>
        <dbReference type="ARBA" id="ARBA00022801"/>
    </source>
</evidence>
<dbReference type="PANTHER" id="PTHR42061:SF4">
    <property type="entry name" value="ENDO-CHITOSANASE"/>
    <property type="match status" value="1"/>
</dbReference>
<feature type="signal peptide" evidence="10">
    <location>
        <begin position="1"/>
        <end position="22"/>
    </location>
</feature>
<dbReference type="GO" id="GO:0000272">
    <property type="term" value="P:polysaccharide catabolic process"/>
    <property type="evidence" value="ECO:0007669"/>
    <property type="project" value="UniProtKB-KW"/>
</dbReference>
<dbReference type="EMBL" id="MU805985">
    <property type="protein sequence ID" value="KAJ3843125.1"/>
    <property type="molecule type" value="Genomic_DNA"/>
</dbReference>
<reference evidence="12" key="1">
    <citation type="submission" date="2022-08" db="EMBL/GenBank/DDBJ databases">
        <authorList>
            <consortium name="DOE Joint Genome Institute"/>
            <person name="Min B."/>
            <person name="Riley R."/>
            <person name="Sierra-Patev S."/>
            <person name="Naranjo-Ortiz M."/>
            <person name="Looney B."/>
            <person name="Konkel Z."/>
            <person name="Slot J.C."/>
            <person name="Sakamoto Y."/>
            <person name="Steenwyk J.L."/>
            <person name="Rokas A."/>
            <person name="Carro J."/>
            <person name="Camarero S."/>
            <person name="Ferreira P."/>
            <person name="Molpeceres G."/>
            <person name="Ruiz-Duenas F.J."/>
            <person name="Serrano A."/>
            <person name="Henrissat B."/>
            <person name="Drula E."/>
            <person name="Hughes K.W."/>
            <person name="Mata J.L."/>
            <person name="Ishikawa N.K."/>
            <person name="Vargas-Isla R."/>
            <person name="Ushijima S."/>
            <person name="Smith C.A."/>
            <person name="Ahrendt S."/>
            <person name="Andreopoulos W."/>
            <person name="He G."/>
            <person name="Labutti K."/>
            <person name="Lipzen A."/>
            <person name="Ng V."/>
            <person name="Sandor L."/>
            <person name="Barry K."/>
            <person name="Martinez A.T."/>
            <person name="Xiao Y."/>
            <person name="Gibbons J.G."/>
            <person name="Terashima K."/>
            <person name="Hibbett D.S."/>
            <person name="Grigoriev I.V."/>
        </authorList>
    </citation>
    <scope>NUCLEOTIDE SEQUENCE</scope>
    <source>
        <strain evidence="12">TFB9207</strain>
    </source>
</reference>
<proteinExistence type="inferred from homology"/>
<sequence>MLCSLYAIRLFFLIAVISRVASAPIPIRRNLRPMFIRDDTSSVSSSDSESSSDSRSGSNFNSDSDSGSTDNTSVDSDSGSGNSTSTDGANDFAADSSIDVAAILQSVKSATSIPVSGANFETGHDNNKAQIYQLNVDSSAGGSVYAVEADMDVDCDGTDLSPVFLQYQCRGNTDGQSETSYGALSAKRVPFYVLPQSFVDKQNIKGNSLGAIICNNRMFYAIMGDTNGASPEVIGEASWLMARTCFPNDGLYGAKGHDQSDVMSRQLVSIVFFLADIVFGNLVPTGINEKSPTIDVSALKELGDKTLKAFKLDES</sequence>
<keyword evidence="4" id="KW-0964">Secreted</keyword>
<dbReference type="GO" id="GO:0005576">
    <property type="term" value="C:extracellular region"/>
    <property type="evidence" value="ECO:0007669"/>
    <property type="project" value="UniProtKB-SubCell"/>
</dbReference>
<comment type="caution">
    <text evidence="12">The sequence shown here is derived from an EMBL/GenBank/DDBJ whole genome shotgun (WGS) entry which is preliminary data.</text>
</comment>
<gene>
    <name evidence="12" type="ORF">F5878DRAFT_638347</name>
</gene>
<evidence type="ECO:0000256" key="11">
    <source>
        <dbReference type="SAM" id="MobiDB-lite"/>
    </source>
</evidence>
<dbReference type="PANTHER" id="PTHR42061">
    <property type="entry name" value="ENDO-CHITOSANASE"/>
    <property type="match status" value="1"/>
</dbReference>
<name>A0AA38PHN0_9AGAR</name>
<dbReference type="EC" id="3.2.1.132" evidence="10"/>
<feature type="chain" id="PRO_5041480088" description="Endo-chitosanase" evidence="10">
    <location>
        <begin position="23"/>
        <end position="315"/>
    </location>
</feature>
<dbReference type="Proteomes" id="UP001163846">
    <property type="component" value="Unassembled WGS sequence"/>
</dbReference>
<evidence type="ECO:0000256" key="3">
    <source>
        <dbReference type="ARBA" id="ARBA00007799"/>
    </source>
</evidence>
<comment type="catalytic activity">
    <reaction evidence="1 10">
        <text>Endohydrolysis of beta-(1-&gt;4)-linkages between D-glucosamine residues in a partly acetylated chitosan.</text>
        <dbReference type="EC" id="3.2.1.132"/>
    </reaction>
</comment>
<keyword evidence="6 10" id="KW-0378">Hydrolase</keyword>
<accession>A0AA38PHN0</accession>
<dbReference type="InterPro" id="IPR009939">
    <property type="entry name" value="Chitosanase_fungal"/>
</dbReference>
<evidence type="ECO:0000256" key="10">
    <source>
        <dbReference type="RuleBase" id="RU361208"/>
    </source>
</evidence>
<feature type="region of interest" description="Disordered" evidence="11">
    <location>
        <begin position="39"/>
        <end position="88"/>
    </location>
</feature>
<evidence type="ECO:0000256" key="9">
    <source>
        <dbReference type="ARBA" id="ARBA00023326"/>
    </source>
</evidence>
<organism evidence="12 13">
    <name type="scientific">Lentinula raphanica</name>
    <dbReference type="NCBI Taxonomy" id="153919"/>
    <lineage>
        <taxon>Eukaryota</taxon>
        <taxon>Fungi</taxon>
        <taxon>Dikarya</taxon>
        <taxon>Basidiomycota</taxon>
        <taxon>Agaricomycotina</taxon>
        <taxon>Agaricomycetes</taxon>
        <taxon>Agaricomycetidae</taxon>
        <taxon>Agaricales</taxon>
        <taxon>Marasmiineae</taxon>
        <taxon>Omphalotaceae</taxon>
        <taxon>Lentinula</taxon>
    </lineage>
</organism>
<keyword evidence="8 10" id="KW-0326">Glycosidase</keyword>
<evidence type="ECO:0000313" key="13">
    <source>
        <dbReference type="Proteomes" id="UP001163846"/>
    </source>
</evidence>
<comment type="similarity">
    <text evidence="3 10">Belongs to the glycosyl hydrolase 75 family.</text>
</comment>
<keyword evidence="5 10" id="KW-0732">Signal</keyword>
<evidence type="ECO:0000256" key="5">
    <source>
        <dbReference type="ARBA" id="ARBA00022729"/>
    </source>
</evidence>
<keyword evidence="9 10" id="KW-0624">Polysaccharide degradation</keyword>
<keyword evidence="7" id="KW-0119">Carbohydrate metabolism</keyword>
<evidence type="ECO:0000256" key="7">
    <source>
        <dbReference type="ARBA" id="ARBA00023277"/>
    </source>
</evidence>
<comment type="subcellular location">
    <subcellularLocation>
        <location evidence="2 10">Secreted</location>
    </subcellularLocation>
</comment>
<dbReference type="GO" id="GO:0016977">
    <property type="term" value="F:chitosanase activity"/>
    <property type="evidence" value="ECO:0007669"/>
    <property type="project" value="UniProtKB-EC"/>
</dbReference>
<evidence type="ECO:0000256" key="4">
    <source>
        <dbReference type="ARBA" id="ARBA00022525"/>
    </source>
</evidence>